<name>A0A1S4KJB5_IXOSC</name>
<evidence type="ECO:0000256" key="1">
    <source>
        <dbReference type="ARBA" id="ARBA00023157"/>
    </source>
</evidence>
<evidence type="ECO:0000313" key="3">
    <source>
        <dbReference type="Proteomes" id="UP000001555"/>
    </source>
</evidence>
<dbReference type="EMBL" id="ABJB010015913">
    <property type="status" value="NOT_ANNOTATED_CDS"/>
    <property type="molecule type" value="Genomic_DNA"/>
</dbReference>
<reference evidence="2" key="2">
    <citation type="submission" date="2020-05" db="UniProtKB">
        <authorList>
            <consortium name="EnsemblMetazoa"/>
        </authorList>
    </citation>
    <scope>IDENTIFICATION</scope>
    <source>
        <strain evidence="2">wikel</strain>
    </source>
</reference>
<dbReference type="InterPro" id="IPR009003">
    <property type="entry name" value="Peptidase_S1_PA"/>
</dbReference>
<dbReference type="Proteomes" id="UP000001555">
    <property type="component" value="Unassembled WGS sequence"/>
</dbReference>
<sequence length="63" mass="6512">GTLHLVQGDSGGPLQCPRADGRFVLAGAASFGVTCAGAKQPGVFSRVSTHLDWIRSNAGMDRN</sequence>
<dbReference type="PROSITE" id="PS50240">
    <property type="entry name" value="TRYPSIN_DOM"/>
    <property type="match status" value="1"/>
</dbReference>
<dbReference type="InParanoid" id="A0A1S4KJB5"/>
<dbReference type="PANTHER" id="PTHR24252:SF7">
    <property type="entry name" value="HYALIN"/>
    <property type="match status" value="1"/>
</dbReference>
<organism evidence="2 3">
    <name type="scientific">Ixodes scapularis</name>
    <name type="common">Black-legged tick</name>
    <name type="synonym">Deer tick</name>
    <dbReference type="NCBI Taxonomy" id="6945"/>
    <lineage>
        <taxon>Eukaryota</taxon>
        <taxon>Metazoa</taxon>
        <taxon>Ecdysozoa</taxon>
        <taxon>Arthropoda</taxon>
        <taxon>Chelicerata</taxon>
        <taxon>Arachnida</taxon>
        <taxon>Acari</taxon>
        <taxon>Parasitiformes</taxon>
        <taxon>Ixodida</taxon>
        <taxon>Ixodoidea</taxon>
        <taxon>Ixodidae</taxon>
        <taxon>Ixodinae</taxon>
        <taxon>Ixodes</taxon>
    </lineage>
</organism>
<dbReference type="GO" id="GO:0004252">
    <property type="term" value="F:serine-type endopeptidase activity"/>
    <property type="evidence" value="ECO:0007669"/>
    <property type="project" value="InterPro"/>
</dbReference>
<dbReference type="EnsemblMetazoa" id="ISCW000357-RA">
    <property type="protein sequence ID" value="ISCW000357-PA"/>
    <property type="gene ID" value="ISCW000357"/>
</dbReference>
<dbReference type="SUPFAM" id="SSF50494">
    <property type="entry name" value="Trypsin-like serine proteases"/>
    <property type="match status" value="1"/>
</dbReference>
<keyword evidence="3" id="KW-1185">Reference proteome</keyword>
<proteinExistence type="predicted"/>
<evidence type="ECO:0000313" key="2">
    <source>
        <dbReference type="EnsemblMetazoa" id="ISCW000357-PA"/>
    </source>
</evidence>
<dbReference type="VEuPathDB" id="VectorBase:ISCW000357"/>
<accession>A0A1S4KJB5</accession>
<dbReference type="Pfam" id="PF00089">
    <property type="entry name" value="Trypsin"/>
    <property type="match status" value="1"/>
</dbReference>
<protein>
    <submittedName>
        <fullName evidence="2">Uncharacterized protein</fullName>
    </submittedName>
</protein>
<dbReference type="PANTHER" id="PTHR24252">
    <property type="entry name" value="ACROSIN-RELATED"/>
    <property type="match status" value="1"/>
</dbReference>
<dbReference type="VEuPathDB" id="VectorBase:ISCI000357"/>
<dbReference type="InterPro" id="IPR001254">
    <property type="entry name" value="Trypsin_dom"/>
</dbReference>
<dbReference type="InterPro" id="IPR043504">
    <property type="entry name" value="Peptidase_S1_PA_chymotrypsin"/>
</dbReference>
<dbReference type="GO" id="GO:0006508">
    <property type="term" value="P:proteolysis"/>
    <property type="evidence" value="ECO:0007669"/>
    <property type="project" value="InterPro"/>
</dbReference>
<reference evidence="3" key="1">
    <citation type="submission" date="2008-03" db="EMBL/GenBank/DDBJ databases">
        <title>Annotation of Ixodes scapularis.</title>
        <authorList>
            <consortium name="Ixodes scapularis Genome Project Consortium"/>
            <person name="Caler E."/>
            <person name="Hannick L.I."/>
            <person name="Bidwell S."/>
            <person name="Joardar V."/>
            <person name="Thiagarajan M."/>
            <person name="Amedeo P."/>
            <person name="Galinsky K.J."/>
            <person name="Schobel S."/>
            <person name="Inman J."/>
            <person name="Hostetler J."/>
            <person name="Miller J."/>
            <person name="Hammond M."/>
            <person name="Megy K."/>
            <person name="Lawson D."/>
            <person name="Kodira C."/>
            <person name="Sutton G."/>
            <person name="Meyer J."/>
            <person name="Hill C.A."/>
            <person name="Birren B."/>
            <person name="Nene V."/>
            <person name="Collins F."/>
            <person name="Alarcon-Chaidez F."/>
            <person name="Wikel S."/>
            <person name="Strausberg R."/>
        </authorList>
    </citation>
    <scope>NUCLEOTIDE SEQUENCE [LARGE SCALE GENOMIC DNA]</scope>
    <source>
        <strain evidence="3">Wikel</strain>
    </source>
</reference>
<dbReference type="Gene3D" id="2.40.10.10">
    <property type="entry name" value="Trypsin-like serine proteases"/>
    <property type="match status" value="1"/>
</dbReference>
<keyword evidence="1" id="KW-1015">Disulfide bond</keyword>
<dbReference type="AlphaFoldDB" id="A0A1S4KJB5"/>